<organism evidence="1 2">
    <name type="scientific">Eubacterium plexicaudatum ASF492</name>
    <dbReference type="NCBI Taxonomy" id="1235802"/>
    <lineage>
        <taxon>Bacteria</taxon>
        <taxon>Bacillati</taxon>
        <taxon>Bacillota</taxon>
        <taxon>Clostridia</taxon>
        <taxon>Eubacteriales</taxon>
        <taxon>Eubacteriaceae</taxon>
        <taxon>Eubacterium</taxon>
    </lineage>
</organism>
<accession>N1ZXU6</accession>
<gene>
    <name evidence="1" type="ORF">C823_04303</name>
</gene>
<dbReference type="AlphaFoldDB" id="N1ZXU6"/>
<evidence type="ECO:0000313" key="2">
    <source>
        <dbReference type="Proteomes" id="UP000012589"/>
    </source>
</evidence>
<proteinExistence type="predicted"/>
<comment type="caution">
    <text evidence="1">The sequence shown here is derived from an EMBL/GenBank/DDBJ whole genome shotgun (WGS) entry which is preliminary data.</text>
</comment>
<dbReference type="HOGENOM" id="CLU_3389505_0_0_9"/>
<evidence type="ECO:0000313" key="1">
    <source>
        <dbReference type="EMBL" id="EMZ21852.1"/>
    </source>
</evidence>
<reference evidence="1 2" key="1">
    <citation type="journal article" date="2014" name="Genome Announc.">
        <title>Draft genome sequences of the altered schaedler flora, a defined bacterial community from gnotobiotic mice.</title>
        <authorList>
            <person name="Wannemuehler M.J."/>
            <person name="Overstreet A.M."/>
            <person name="Ward D.V."/>
            <person name="Phillips G.J."/>
        </authorList>
    </citation>
    <scope>NUCLEOTIDE SEQUENCE [LARGE SCALE GENOMIC DNA]</scope>
    <source>
        <strain evidence="1 2">ASF492</strain>
    </source>
</reference>
<keyword evidence="2" id="KW-1185">Reference proteome</keyword>
<dbReference type="Proteomes" id="UP000012589">
    <property type="component" value="Unassembled WGS sequence"/>
</dbReference>
<name>N1ZXU6_9FIRM</name>
<protein>
    <submittedName>
        <fullName evidence="1">Uncharacterized protein</fullName>
    </submittedName>
</protein>
<sequence length="32" mass="3488">MDPVDGRTAGGGAQTEIKTYDPALFGCRIRYK</sequence>
<dbReference type="EMBL" id="AQFT01000126">
    <property type="protein sequence ID" value="EMZ21852.1"/>
    <property type="molecule type" value="Genomic_DNA"/>
</dbReference>